<keyword evidence="7" id="KW-0328">Glycosyltransferase</keyword>
<dbReference type="GO" id="GO:0009002">
    <property type="term" value="F:serine-type D-Ala-D-Ala carboxypeptidase activity"/>
    <property type="evidence" value="ECO:0007669"/>
    <property type="project" value="UniProtKB-EC"/>
</dbReference>
<dbReference type="Pfam" id="PF00905">
    <property type="entry name" value="Transpeptidase"/>
    <property type="match status" value="1"/>
</dbReference>
<dbReference type="SUPFAM" id="SSF53955">
    <property type="entry name" value="Lysozyme-like"/>
    <property type="match status" value="1"/>
</dbReference>
<evidence type="ECO:0000259" key="20">
    <source>
        <dbReference type="Pfam" id="PF00912"/>
    </source>
</evidence>
<dbReference type="SUPFAM" id="SSF56601">
    <property type="entry name" value="beta-lactamase/transpeptidase-like"/>
    <property type="match status" value="1"/>
</dbReference>
<keyword evidence="11" id="KW-0573">Peptidoglycan synthesis</keyword>
<feature type="transmembrane region" description="Helical" evidence="18">
    <location>
        <begin position="30"/>
        <end position="52"/>
    </location>
</feature>
<comment type="similarity">
    <text evidence="2">In the C-terminal section; belongs to the transpeptidase family.</text>
</comment>
<keyword evidence="14" id="KW-0961">Cell wall biogenesis/degradation</keyword>
<evidence type="ECO:0000256" key="4">
    <source>
        <dbReference type="ARBA" id="ARBA00022475"/>
    </source>
</evidence>
<dbReference type="GO" id="GO:0005886">
    <property type="term" value="C:plasma membrane"/>
    <property type="evidence" value="ECO:0007669"/>
    <property type="project" value="UniProtKB-SubCell"/>
</dbReference>
<evidence type="ECO:0000256" key="3">
    <source>
        <dbReference type="ARBA" id="ARBA00007739"/>
    </source>
</evidence>
<dbReference type="InterPro" id="IPR023346">
    <property type="entry name" value="Lysozyme-like_dom_sf"/>
</dbReference>
<dbReference type="InterPro" id="IPR036950">
    <property type="entry name" value="PBP_transglycosylase"/>
</dbReference>
<dbReference type="Proteomes" id="UP000178450">
    <property type="component" value="Unassembled WGS sequence"/>
</dbReference>
<dbReference type="EMBL" id="MGBG01000008">
    <property type="protein sequence ID" value="OGK66294.1"/>
    <property type="molecule type" value="Genomic_DNA"/>
</dbReference>
<dbReference type="GO" id="GO:0009252">
    <property type="term" value="P:peptidoglycan biosynthetic process"/>
    <property type="evidence" value="ECO:0007669"/>
    <property type="project" value="UniProtKB-KW"/>
</dbReference>
<evidence type="ECO:0000313" key="22">
    <source>
        <dbReference type="Proteomes" id="UP000178450"/>
    </source>
</evidence>
<evidence type="ECO:0000256" key="13">
    <source>
        <dbReference type="ARBA" id="ARBA00023268"/>
    </source>
</evidence>
<comment type="catalytic activity">
    <reaction evidence="15">
        <text>Preferential cleavage: (Ac)2-L-Lys-D-Ala-|-D-Ala. Also transpeptidation of peptidyl-alanyl moieties that are N-acyl substituents of D-alanine.</text>
        <dbReference type="EC" id="3.4.16.4"/>
    </reaction>
</comment>
<gene>
    <name evidence="21" type="ORF">A2209_01960</name>
</gene>
<keyword evidence="10" id="KW-0133">Cell shape</keyword>
<evidence type="ECO:0000256" key="2">
    <source>
        <dbReference type="ARBA" id="ARBA00007090"/>
    </source>
</evidence>
<evidence type="ECO:0000256" key="16">
    <source>
        <dbReference type="ARBA" id="ARBA00049902"/>
    </source>
</evidence>
<dbReference type="PANTHER" id="PTHR32282:SF11">
    <property type="entry name" value="PENICILLIN-BINDING PROTEIN 1B"/>
    <property type="match status" value="1"/>
</dbReference>
<proteinExistence type="inferred from homology"/>
<accession>A0A1F7KEL1</accession>
<evidence type="ECO:0000256" key="10">
    <source>
        <dbReference type="ARBA" id="ARBA00022960"/>
    </source>
</evidence>
<keyword evidence="18" id="KW-1133">Transmembrane helix</keyword>
<comment type="catalytic activity">
    <reaction evidence="16">
        <text>[GlcNAc-(1-&gt;4)-Mur2Ac(oyl-L-Ala-gamma-D-Glu-L-Lys-D-Ala-D-Ala)](n)-di-trans,octa-cis-undecaprenyl diphosphate + beta-D-GlcNAc-(1-&gt;4)-Mur2Ac(oyl-L-Ala-gamma-D-Glu-L-Lys-D-Ala-D-Ala)-di-trans,octa-cis-undecaprenyl diphosphate = [GlcNAc-(1-&gt;4)-Mur2Ac(oyl-L-Ala-gamma-D-Glu-L-Lys-D-Ala-D-Ala)](n+1)-di-trans,octa-cis-undecaprenyl diphosphate + di-trans,octa-cis-undecaprenyl diphosphate + H(+)</text>
        <dbReference type="Rhea" id="RHEA:23708"/>
        <dbReference type="Rhea" id="RHEA-COMP:9602"/>
        <dbReference type="Rhea" id="RHEA-COMP:9603"/>
        <dbReference type="ChEBI" id="CHEBI:15378"/>
        <dbReference type="ChEBI" id="CHEBI:58405"/>
        <dbReference type="ChEBI" id="CHEBI:60033"/>
        <dbReference type="ChEBI" id="CHEBI:78435"/>
        <dbReference type="EC" id="2.4.99.28"/>
    </reaction>
</comment>
<evidence type="ECO:0000256" key="15">
    <source>
        <dbReference type="ARBA" id="ARBA00034000"/>
    </source>
</evidence>
<dbReference type="GO" id="GO:0006508">
    <property type="term" value="P:proteolysis"/>
    <property type="evidence" value="ECO:0007669"/>
    <property type="project" value="UniProtKB-KW"/>
</dbReference>
<dbReference type="GO" id="GO:0030288">
    <property type="term" value="C:outer membrane-bounded periplasmic space"/>
    <property type="evidence" value="ECO:0007669"/>
    <property type="project" value="TreeGrafter"/>
</dbReference>
<keyword evidence="12 18" id="KW-0472">Membrane</keyword>
<dbReference type="PANTHER" id="PTHR32282">
    <property type="entry name" value="BINDING PROTEIN TRANSPEPTIDASE, PUTATIVE-RELATED"/>
    <property type="match status" value="1"/>
</dbReference>
<dbReference type="Gene3D" id="1.10.3810.10">
    <property type="entry name" value="Biosynthetic peptidoglycan transglycosylase-like"/>
    <property type="match status" value="1"/>
</dbReference>
<evidence type="ECO:0000256" key="9">
    <source>
        <dbReference type="ARBA" id="ARBA00022801"/>
    </source>
</evidence>
<keyword evidence="18" id="KW-0812">Transmembrane</keyword>
<keyword evidence="9" id="KW-0378">Hydrolase</keyword>
<comment type="subcellular location">
    <subcellularLocation>
        <location evidence="1">Cell membrane</location>
    </subcellularLocation>
</comment>
<organism evidence="21 22">
    <name type="scientific">Candidatus Roizmanbacteria bacterium RIFOXYA1_FULL_41_12</name>
    <dbReference type="NCBI Taxonomy" id="1802082"/>
    <lineage>
        <taxon>Bacteria</taxon>
        <taxon>Candidatus Roizmaniibacteriota</taxon>
    </lineage>
</organism>
<sequence>MVYDFAHSFRKRNLRRRSLSLFKGKLNNPMVYLGLLVGLFIIIPVFSILLIARDLPTPDNITKNARYSSSVLDRNNKVIYQIYDDKNIIPVTLDEISPDLVNATLAIEDKNFYKHQGFSLWGIARSLIKNILFRRIEGGGSTLTQQLIKNSLLTTEQTMMRKVKELILAVELERRYSKDQILEMYLNQTPYGGTAWGVESASQYYFGKHAQDLSLVQSAILAGFPQSPSRYSPFIGEKGAYLDRTEQVLRRMREDRHITRDQEQASLEALPQIKFDKRKASFPAPHFIFYLKDLLDEQLSSNVLYQKGLIIKSTLDLKLQKAVEKIVSEEMANTQGLDISNAAVVIADPKTGEILAMVGSVDFNDEEFGKFNAALGLRQPGSTLKPFTYGLALENGMTASSVLMDVETEFSSGQENEKPYIPKNYDGKYHGPIQIRIALGSSINVTAVKVLSQVGVKNLLQTLYEAGLTTMAPTQQNLERFGLSLTLGGGEVRLIDLVAAYTAMANEGTSTSLSSIIEVKNYRNRNIFKAKKPIHKPIFSRETAFIISHILTDNNARLLSFGENNYLNIGGRTVAAKTGTTDDKRDNWTIGYTNDLVVGVWVGNNDNSPMNQALASGISGAAPIWRRIFLEAFSQGYSDGIMDKPDNVNAMEIDALFGLLPHSGSPTRSEYFVDGTEPKSESPYYQKLKISKSSGKLANPSEIASGNYEEKDFFVVKEQDPLSIDGKNRWQEAIDRWAREQGDDRWKPPTEVSDGNLDDISLQINEPKDKTRINSNDFRIYAKVISNLKLKSFEVLVNNETKITTTESVIDQNLHLSDGIYQLEFRAKNEKDKETKSSLTIGINQDPAPTATPTPPEPTLTTQP</sequence>
<evidence type="ECO:0000256" key="17">
    <source>
        <dbReference type="SAM" id="MobiDB-lite"/>
    </source>
</evidence>
<dbReference type="InterPro" id="IPR001264">
    <property type="entry name" value="Glyco_trans_51"/>
</dbReference>
<dbReference type="InterPro" id="IPR001460">
    <property type="entry name" value="PCN-bd_Tpept"/>
</dbReference>
<evidence type="ECO:0000256" key="11">
    <source>
        <dbReference type="ARBA" id="ARBA00022984"/>
    </source>
</evidence>
<keyword evidence="5" id="KW-0121">Carboxypeptidase</keyword>
<protein>
    <submittedName>
        <fullName evidence="21">Uncharacterized protein</fullName>
    </submittedName>
</protein>
<dbReference type="FunFam" id="1.10.3810.10:FF:000001">
    <property type="entry name" value="Penicillin-binding protein 1A"/>
    <property type="match status" value="1"/>
</dbReference>
<dbReference type="InterPro" id="IPR050396">
    <property type="entry name" value="Glycosyltr_51/Transpeptidase"/>
</dbReference>
<evidence type="ECO:0000256" key="18">
    <source>
        <dbReference type="SAM" id="Phobius"/>
    </source>
</evidence>
<evidence type="ECO:0000256" key="1">
    <source>
        <dbReference type="ARBA" id="ARBA00004236"/>
    </source>
</evidence>
<dbReference type="GO" id="GO:0071555">
    <property type="term" value="P:cell wall organization"/>
    <property type="evidence" value="ECO:0007669"/>
    <property type="project" value="UniProtKB-KW"/>
</dbReference>
<evidence type="ECO:0000256" key="14">
    <source>
        <dbReference type="ARBA" id="ARBA00023316"/>
    </source>
</evidence>
<comment type="similarity">
    <text evidence="3">In the N-terminal section; belongs to the glycosyltransferase 51 family.</text>
</comment>
<dbReference type="GO" id="GO:0008658">
    <property type="term" value="F:penicillin binding"/>
    <property type="evidence" value="ECO:0007669"/>
    <property type="project" value="InterPro"/>
</dbReference>
<dbReference type="Pfam" id="PF00912">
    <property type="entry name" value="Transgly"/>
    <property type="match status" value="1"/>
</dbReference>
<evidence type="ECO:0000256" key="7">
    <source>
        <dbReference type="ARBA" id="ARBA00022676"/>
    </source>
</evidence>
<keyword evidence="13" id="KW-0511">Multifunctional enzyme</keyword>
<dbReference type="Gene3D" id="3.40.710.10">
    <property type="entry name" value="DD-peptidase/beta-lactamase superfamily"/>
    <property type="match status" value="1"/>
</dbReference>
<reference evidence="21 22" key="1">
    <citation type="journal article" date="2016" name="Nat. Commun.">
        <title>Thousands of microbial genomes shed light on interconnected biogeochemical processes in an aquifer system.</title>
        <authorList>
            <person name="Anantharaman K."/>
            <person name="Brown C.T."/>
            <person name="Hug L.A."/>
            <person name="Sharon I."/>
            <person name="Castelle C.J."/>
            <person name="Probst A.J."/>
            <person name="Thomas B.C."/>
            <person name="Singh A."/>
            <person name="Wilkins M.J."/>
            <person name="Karaoz U."/>
            <person name="Brodie E.L."/>
            <person name="Williams K.H."/>
            <person name="Hubbard S.S."/>
            <person name="Banfield J.F."/>
        </authorList>
    </citation>
    <scope>NUCLEOTIDE SEQUENCE [LARGE SCALE GENOMIC DNA]</scope>
</reference>
<evidence type="ECO:0000259" key="19">
    <source>
        <dbReference type="Pfam" id="PF00905"/>
    </source>
</evidence>
<evidence type="ECO:0000256" key="12">
    <source>
        <dbReference type="ARBA" id="ARBA00023136"/>
    </source>
</evidence>
<evidence type="ECO:0000256" key="5">
    <source>
        <dbReference type="ARBA" id="ARBA00022645"/>
    </source>
</evidence>
<evidence type="ECO:0000256" key="6">
    <source>
        <dbReference type="ARBA" id="ARBA00022670"/>
    </source>
</evidence>
<comment type="caution">
    <text evidence="21">The sequence shown here is derived from an EMBL/GenBank/DDBJ whole genome shotgun (WGS) entry which is preliminary data.</text>
</comment>
<feature type="domain" description="Penicillin-binding protein transpeptidase" evidence="19">
    <location>
        <begin position="343"/>
        <end position="628"/>
    </location>
</feature>
<name>A0A1F7KEL1_9BACT</name>
<keyword evidence="6" id="KW-0645">Protease</keyword>
<feature type="domain" description="Glycosyl transferase family 51" evidence="20">
    <location>
        <begin position="76"/>
        <end position="252"/>
    </location>
</feature>
<dbReference type="GO" id="GO:0008955">
    <property type="term" value="F:peptidoglycan glycosyltransferase activity"/>
    <property type="evidence" value="ECO:0007669"/>
    <property type="project" value="UniProtKB-EC"/>
</dbReference>
<dbReference type="InterPro" id="IPR012338">
    <property type="entry name" value="Beta-lactam/transpept-like"/>
</dbReference>
<keyword evidence="4" id="KW-1003">Cell membrane</keyword>
<dbReference type="AlphaFoldDB" id="A0A1F7KEL1"/>
<dbReference type="GO" id="GO:0008360">
    <property type="term" value="P:regulation of cell shape"/>
    <property type="evidence" value="ECO:0007669"/>
    <property type="project" value="UniProtKB-KW"/>
</dbReference>
<evidence type="ECO:0000313" key="21">
    <source>
        <dbReference type="EMBL" id="OGK66294.1"/>
    </source>
</evidence>
<feature type="region of interest" description="Disordered" evidence="17">
    <location>
        <begin position="829"/>
        <end position="864"/>
    </location>
</feature>
<keyword evidence="8" id="KW-0808">Transferase</keyword>
<evidence type="ECO:0000256" key="8">
    <source>
        <dbReference type="ARBA" id="ARBA00022679"/>
    </source>
</evidence>